<dbReference type="PANTHER" id="PTHR32467">
    <property type="entry name" value="AP2-LIKE ETHYLENE-RESPONSIVE TRANSCRIPTION FACTOR"/>
    <property type="match status" value="1"/>
</dbReference>
<reference evidence="8 9" key="1">
    <citation type="submission" date="2020-10" db="EMBL/GenBank/DDBJ databases">
        <title>The Coptis chinensis genome and diversification of protoberbering-type alkaloids.</title>
        <authorList>
            <person name="Wang B."/>
            <person name="Shu S."/>
            <person name="Song C."/>
            <person name="Liu Y."/>
        </authorList>
    </citation>
    <scope>NUCLEOTIDE SEQUENCE [LARGE SCALE GENOMIC DNA]</scope>
    <source>
        <strain evidence="8">HL-2020</strain>
        <tissue evidence="8">Leaf</tissue>
    </source>
</reference>
<evidence type="ECO:0000259" key="7">
    <source>
        <dbReference type="SMART" id="SM00380"/>
    </source>
</evidence>
<feature type="region of interest" description="Disordered" evidence="6">
    <location>
        <begin position="26"/>
        <end position="101"/>
    </location>
</feature>
<keyword evidence="3" id="KW-0238">DNA-binding</keyword>
<dbReference type="GO" id="GO:0003700">
    <property type="term" value="F:DNA-binding transcription factor activity"/>
    <property type="evidence" value="ECO:0007669"/>
    <property type="project" value="InterPro"/>
</dbReference>
<dbReference type="PANTHER" id="PTHR32467:SF4">
    <property type="entry name" value="OS02G0499000 PROTEIN"/>
    <property type="match status" value="1"/>
</dbReference>
<evidence type="ECO:0000313" key="8">
    <source>
        <dbReference type="EMBL" id="KAF9611694.1"/>
    </source>
</evidence>
<gene>
    <name evidence="8" type="ORF">IFM89_034877</name>
</gene>
<comment type="caution">
    <text evidence="8">The sequence shown here is derived from an EMBL/GenBank/DDBJ whole genome shotgun (WGS) entry which is preliminary data.</text>
</comment>
<dbReference type="InterPro" id="IPR036955">
    <property type="entry name" value="AP2/ERF_dom_sf"/>
</dbReference>
<dbReference type="GO" id="GO:0005634">
    <property type="term" value="C:nucleus"/>
    <property type="evidence" value="ECO:0007669"/>
    <property type="project" value="UniProtKB-SubCell"/>
</dbReference>
<dbReference type="SUPFAM" id="SSF54171">
    <property type="entry name" value="DNA-binding domain"/>
    <property type="match status" value="1"/>
</dbReference>
<keyword evidence="5" id="KW-0539">Nucleus</keyword>
<evidence type="ECO:0000256" key="3">
    <source>
        <dbReference type="ARBA" id="ARBA00023125"/>
    </source>
</evidence>
<name>A0A835M2H6_9MAGN</name>
<comment type="subcellular location">
    <subcellularLocation>
        <location evidence="1">Nucleus</location>
    </subcellularLocation>
</comment>
<evidence type="ECO:0000256" key="1">
    <source>
        <dbReference type="ARBA" id="ARBA00004123"/>
    </source>
</evidence>
<keyword evidence="2" id="KW-0805">Transcription regulation</keyword>
<evidence type="ECO:0000256" key="4">
    <source>
        <dbReference type="ARBA" id="ARBA00023163"/>
    </source>
</evidence>
<dbReference type="GO" id="GO:0003677">
    <property type="term" value="F:DNA binding"/>
    <property type="evidence" value="ECO:0007669"/>
    <property type="project" value="UniProtKB-KW"/>
</dbReference>
<dbReference type="SMART" id="SM00380">
    <property type="entry name" value="AP2"/>
    <property type="match status" value="1"/>
</dbReference>
<sequence>MVSLRRRKLLGFHTGIVPFEVELPSHGDERNVSENPSQHKATSVHPVPLPDLNQPDESIISKPPPGSSNISGTSSSKEEQIQSYSGQEIKRRKRHRRKRIENQEPCIMRGVYFKNMKWQAAIKVDKKQIHLGTVGSQVEAAHLYDRAAFMCGREPNFLLSEEEKQELRKISWDDFLTMTRSAINNKKHQKRLRAGSKRNHEAILQSVKWNGVQGKHNIFALEDVELETSASR</sequence>
<accession>A0A835M2H6</accession>
<dbReference type="AlphaFoldDB" id="A0A835M2H6"/>
<feature type="compositionally biased region" description="Basic residues" evidence="6">
    <location>
        <begin position="90"/>
        <end position="99"/>
    </location>
</feature>
<protein>
    <recommendedName>
        <fullName evidence="7">AP2/ERF domain-containing protein</fullName>
    </recommendedName>
</protein>
<evidence type="ECO:0000256" key="6">
    <source>
        <dbReference type="SAM" id="MobiDB-lite"/>
    </source>
</evidence>
<dbReference type="OrthoDB" id="568096at2759"/>
<evidence type="ECO:0000256" key="5">
    <source>
        <dbReference type="ARBA" id="ARBA00023242"/>
    </source>
</evidence>
<keyword evidence="4" id="KW-0804">Transcription</keyword>
<dbReference type="Gene3D" id="3.30.730.10">
    <property type="entry name" value="AP2/ERF domain"/>
    <property type="match status" value="1"/>
</dbReference>
<dbReference type="InterPro" id="IPR001471">
    <property type="entry name" value="AP2/ERF_dom"/>
</dbReference>
<evidence type="ECO:0000256" key="2">
    <source>
        <dbReference type="ARBA" id="ARBA00023015"/>
    </source>
</evidence>
<proteinExistence type="predicted"/>
<dbReference type="EMBL" id="JADFTS010000004">
    <property type="protein sequence ID" value="KAF9611694.1"/>
    <property type="molecule type" value="Genomic_DNA"/>
</dbReference>
<feature type="domain" description="AP2/ERF" evidence="7">
    <location>
        <begin position="107"/>
        <end position="164"/>
    </location>
</feature>
<organism evidence="8 9">
    <name type="scientific">Coptis chinensis</name>
    <dbReference type="NCBI Taxonomy" id="261450"/>
    <lineage>
        <taxon>Eukaryota</taxon>
        <taxon>Viridiplantae</taxon>
        <taxon>Streptophyta</taxon>
        <taxon>Embryophyta</taxon>
        <taxon>Tracheophyta</taxon>
        <taxon>Spermatophyta</taxon>
        <taxon>Magnoliopsida</taxon>
        <taxon>Ranunculales</taxon>
        <taxon>Ranunculaceae</taxon>
        <taxon>Coptidoideae</taxon>
        <taxon>Coptis</taxon>
    </lineage>
</organism>
<keyword evidence="9" id="KW-1185">Reference proteome</keyword>
<dbReference type="Proteomes" id="UP000631114">
    <property type="component" value="Unassembled WGS sequence"/>
</dbReference>
<evidence type="ECO:0000313" key="9">
    <source>
        <dbReference type="Proteomes" id="UP000631114"/>
    </source>
</evidence>
<dbReference type="InterPro" id="IPR016177">
    <property type="entry name" value="DNA-bd_dom_sf"/>
</dbReference>